<sequence>MNFLSQANQAQKLAIVCAQKKTSVFFNDLLIATIKNSENEYEEEETIFSDIINSLFDFGRLYFQVVKVNQLGAINNNRVIPVNIHSETGNIIMQGCLPMFMTGHADIDEDMYNQLCHATEAINIALKAIIPNLQIEIQKTSDEINDEGKRIIQIDVYSLRNEKRFLTKYESEGIKRIVSLLNYLIAFYNSPEICLVVDELDAGIFEYLLGEILGVLNQEAKGQLIFTSHNLRILEKLDNTNIVCSTINPNNRYIRLKGIEKNNNKRDFYIRSIVVGGQNEELYDDTDLQSIGYAFRKASRKDAKSKLKFSSQIQELLNKHSEDD</sequence>
<dbReference type="GO" id="GO:0005524">
    <property type="term" value="F:ATP binding"/>
    <property type="evidence" value="ECO:0007669"/>
    <property type="project" value="UniProtKB-KW"/>
</dbReference>
<name>A0A413U844_9FIRM</name>
<dbReference type="SUPFAM" id="SSF52540">
    <property type="entry name" value="P-loop containing nucleoside triphosphate hydrolases"/>
    <property type="match status" value="1"/>
</dbReference>
<dbReference type="EMBL" id="QSFZ01000002">
    <property type="protein sequence ID" value="RHA94061.1"/>
    <property type="molecule type" value="Genomic_DNA"/>
</dbReference>
<dbReference type="Proteomes" id="UP000286220">
    <property type="component" value="Unassembled WGS sequence"/>
</dbReference>
<accession>A0A413U844</accession>
<dbReference type="Gene3D" id="3.40.50.300">
    <property type="entry name" value="P-loop containing nucleotide triphosphate hydrolases"/>
    <property type="match status" value="1"/>
</dbReference>
<gene>
    <name evidence="1" type="ORF">DW912_02380</name>
</gene>
<evidence type="ECO:0000313" key="1">
    <source>
        <dbReference type="EMBL" id="RHA94061.1"/>
    </source>
</evidence>
<dbReference type="InterPro" id="IPR027417">
    <property type="entry name" value="P-loop_NTPase"/>
</dbReference>
<dbReference type="AlphaFoldDB" id="A0A413U844"/>
<evidence type="ECO:0000313" key="2">
    <source>
        <dbReference type="Proteomes" id="UP000286220"/>
    </source>
</evidence>
<organism evidence="1 2">
    <name type="scientific">Agathobacter rectalis</name>
    <dbReference type="NCBI Taxonomy" id="39491"/>
    <lineage>
        <taxon>Bacteria</taxon>
        <taxon>Bacillati</taxon>
        <taxon>Bacillota</taxon>
        <taxon>Clostridia</taxon>
        <taxon>Lachnospirales</taxon>
        <taxon>Lachnospiraceae</taxon>
        <taxon>Agathobacter</taxon>
    </lineage>
</organism>
<proteinExistence type="predicted"/>
<reference evidence="1 2" key="1">
    <citation type="submission" date="2018-08" db="EMBL/GenBank/DDBJ databases">
        <title>A genome reference for cultivated species of the human gut microbiota.</title>
        <authorList>
            <person name="Zou Y."/>
            <person name="Xue W."/>
            <person name="Luo G."/>
        </authorList>
    </citation>
    <scope>NUCLEOTIDE SEQUENCE [LARGE SCALE GENOMIC DNA]</scope>
    <source>
        <strain evidence="1 2">AM42-17AT</strain>
    </source>
</reference>
<comment type="caution">
    <text evidence="1">The sequence shown here is derived from an EMBL/GenBank/DDBJ whole genome shotgun (WGS) entry which is preliminary data.</text>
</comment>
<keyword evidence="1" id="KW-0067">ATP-binding</keyword>
<keyword evidence="1" id="KW-0547">Nucleotide-binding</keyword>
<protein>
    <submittedName>
        <fullName evidence="1">ATP-binding protein</fullName>
    </submittedName>
</protein>